<feature type="compositionally biased region" description="Low complexity" evidence="2">
    <location>
        <begin position="208"/>
        <end position="222"/>
    </location>
</feature>
<evidence type="ECO:0000256" key="2">
    <source>
        <dbReference type="SAM" id="MobiDB-lite"/>
    </source>
</evidence>
<dbReference type="Gene3D" id="4.10.60.30">
    <property type="entry name" value="Nanos, RNA-binding domain"/>
    <property type="match status" value="1"/>
</dbReference>
<dbReference type="PROSITE" id="PS51522">
    <property type="entry name" value="ZF_NANOS"/>
    <property type="match status" value="1"/>
</dbReference>
<dbReference type="EMBL" id="CAJFDI010000001">
    <property type="protein sequence ID" value="CAD5207602.1"/>
    <property type="molecule type" value="Genomic_DNA"/>
</dbReference>
<keyword evidence="1" id="KW-0810">Translation regulation</keyword>
<dbReference type="GO" id="GO:0008270">
    <property type="term" value="F:zinc ion binding"/>
    <property type="evidence" value="ECO:0007669"/>
    <property type="project" value="UniProtKB-KW"/>
</dbReference>
<reference evidence="5" key="2">
    <citation type="submission" date="2020-08" db="EMBL/GenBank/DDBJ databases">
        <authorList>
            <person name="Kikuchi T."/>
        </authorList>
    </citation>
    <scope>NUCLEOTIDE SEQUENCE</scope>
    <source>
        <strain evidence="4">Ka4C1</strain>
    </source>
</reference>
<keyword evidence="1" id="KW-0863">Zinc-finger</keyword>
<sequence>MKRYLPAPLNNVICQAQDQPNAPRERIQSSPHIRDDEMEMVDRMARSFDETGLDEINEIIDHNYYKDEDTPKIVKEHLKFSNDDTDIVFTFEDTSSKTLSEQDRQKVATYPLPPFCSTANDVPWKRTHPGRAGLIFHPVPVRVTSNSLGEGRNNILDIGRKFGPLGEQNSYNGMVNGIIRRVQNLIHTPNQMGSPGYEETARRFFAESRYPSTESSSSGSSSKENIPKFQNSIPRVQKLNLTSDFGPKNREVRDVGPVRSLAVFSQSLPSNPKVNIDAVGPCAYCLSTGQRKTIAYSHSKFLCPILSSLRPCKICGARGLDNHTAMHCPRRQKVQLTLNRVQTKIFSERDLPFMKVLPKGSYNMPKWTSECC</sequence>
<gene>
    <name evidence="4" type="ORF">BXYJ_LOCUS7</name>
</gene>
<comment type="similarity">
    <text evidence="1">Belongs to the nanos family.</text>
</comment>
<dbReference type="GO" id="GO:0003723">
    <property type="term" value="F:RNA binding"/>
    <property type="evidence" value="ECO:0007669"/>
    <property type="project" value="UniProtKB-UniRule"/>
</dbReference>
<dbReference type="Proteomes" id="UP000095284">
    <property type="component" value="Unplaced"/>
</dbReference>
<accession>A0A1I7SF57</accession>
<protein>
    <submittedName>
        <fullName evidence="4">(pine wood nematode) hypothetical protein</fullName>
    </submittedName>
    <submittedName>
        <fullName evidence="8">Nanos-type domain-containing protein</fullName>
    </submittedName>
</protein>
<proteinExistence type="inferred from homology"/>
<evidence type="ECO:0000313" key="7">
    <source>
        <dbReference type="Proteomes" id="UP000659654"/>
    </source>
</evidence>
<organism evidence="6 8">
    <name type="scientific">Bursaphelenchus xylophilus</name>
    <name type="common">Pinewood nematode worm</name>
    <name type="synonym">Aphelenchoides xylophilus</name>
    <dbReference type="NCBI Taxonomy" id="6326"/>
    <lineage>
        <taxon>Eukaryota</taxon>
        <taxon>Metazoa</taxon>
        <taxon>Ecdysozoa</taxon>
        <taxon>Nematoda</taxon>
        <taxon>Chromadorea</taxon>
        <taxon>Rhabditida</taxon>
        <taxon>Tylenchina</taxon>
        <taxon>Tylenchomorpha</taxon>
        <taxon>Aphelenchoidea</taxon>
        <taxon>Aphelenchoididae</taxon>
        <taxon>Bursaphelenchus</taxon>
    </lineage>
</organism>
<dbReference type="AlphaFoldDB" id="A0A1I7SF57"/>
<dbReference type="WBParaSite" id="BXY_1166900.1">
    <property type="protein sequence ID" value="BXY_1166900.1"/>
    <property type="gene ID" value="BXY_1166900"/>
</dbReference>
<name>A0A1I7SF57_BURXY</name>
<dbReference type="OrthoDB" id="5875747at2759"/>
<keyword evidence="1" id="KW-0479">Metal-binding</keyword>
<reference evidence="8" key="1">
    <citation type="submission" date="2016-11" db="UniProtKB">
        <authorList>
            <consortium name="WormBaseParasite"/>
        </authorList>
    </citation>
    <scope>IDENTIFICATION</scope>
</reference>
<evidence type="ECO:0000259" key="3">
    <source>
        <dbReference type="PROSITE" id="PS51522"/>
    </source>
</evidence>
<feature type="region of interest" description="Disordered" evidence="2">
    <location>
        <begin position="208"/>
        <end position="229"/>
    </location>
</feature>
<dbReference type="Proteomes" id="UP000582659">
    <property type="component" value="Unassembled WGS sequence"/>
</dbReference>
<dbReference type="Proteomes" id="UP000659654">
    <property type="component" value="Unassembled WGS sequence"/>
</dbReference>
<keyword evidence="1" id="KW-0694">RNA-binding</keyword>
<evidence type="ECO:0000256" key="1">
    <source>
        <dbReference type="PROSITE-ProRule" id="PRU00855"/>
    </source>
</evidence>
<dbReference type="GO" id="GO:0006417">
    <property type="term" value="P:regulation of translation"/>
    <property type="evidence" value="ECO:0007669"/>
    <property type="project" value="UniProtKB-UniRule"/>
</dbReference>
<dbReference type="EMBL" id="CAJFCV020000001">
    <property type="protein sequence ID" value="CAG9078747.1"/>
    <property type="molecule type" value="Genomic_DNA"/>
</dbReference>
<evidence type="ECO:0000313" key="8">
    <source>
        <dbReference type="WBParaSite" id="BXY_1166900.1"/>
    </source>
</evidence>
<evidence type="ECO:0000313" key="5">
    <source>
        <dbReference type="EMBL" id="CAG9078747.1"/>
    </source>
</evidence>
<keyword evidence="7" id="KW-1185">Reference proteome</keyword>
<feature type="domain" description="Nanos-type" evidence="3">
    <location>
        <begin position="281"/>
        <end position="330"/>
    </location>
</feature>
<keyword evidence="1" id="KW-0862">Zinc</keyword>
<evidence type="ECO:0000313" key="4">
    <source>
        <dbReference type="EMBL" id="CAD5207602.1"/>
    </source>
</evidence>
<dbReference type="InterPro" id="IPR024161">
    <property type="entry name" value="Znf_nanos-typ"/>
</dbReference>
<evidence type="ECO:0000313" key="6">
    <source>
        <dbReference type="Proteomes" id="UP000095284"/>
    </source>
</evidence>
<dbReference type="InterPro" id="IPR038129">
    <property type="entry name" value="Nanos_sf"/>
</dbReference>